<comment type="caution">
    <text evidence="4">The sequence shown here is derived from an EMBL/GenBank/DDBJ whole genome shotgun (WGS) entry which is preliminary data.</text>
</comment>
<reference evidence="4 5" key="1">
    <citation type="journal article" date="2014" name="Nature">
        <title>An environmental bacterial taxon with a large and distinct metabolic repertoire.</title>
        <authorList>
            <person name="Wilson M.C."/>
            <person name="Mori T."/>
            <person name="Ruckert C."/>
            <person name="Uria A.R."/>
            <person name="Helf M.J."/>
            <person name="Takada K."/>
            <person name="Gernert C."/>
            <person name="Steffens U.A."/>
            <person name="Heycke N."/>
            <person name="Schmitt S."/>
            <person name="Rinke C."/>
            <person name="Helfrich E.J."/>
            <person name="Brachmann A.O."/>
            <person name="Gurgui C."/>
            <person name="Wakimoto T."/>
            <person name="Kracht M."/>
            <person name="Crusemann M."/>
            <person name="Hentschel U."/>
            <person name="Abe I."/>
            <person name="Matsunaga S."/>
            <person name="Kalinowski J."/>
            <person name="Takeyama H."/>
            <person name="Piel J."/>
        </authorList>
    </citation>
    <scope>NUCLEOTIDE SEQUENCE [LARGE SCALE GENOMIC DNA]</scope>
    <source>
        <strain evidence="5">TSY2</strain>
    </source>
</reference>
<evidence type="ECO:0000259" key="3">
    <source>
        <dbReference type="Pfam" id="PF19305"/>
    </source>
</evidence>
<evidence type="ECO:0000313" key="4">
    <source>
        <dbReference type="EMBL" id="ETX02948.1"/>
    </source>
</evidence>
<evidence type="ECO:0000313" key="5">
    <source>
        <dbReference type="Proteomes" id="UP000019140"/>
    </source>
</evidence>
<evidence type="ECO:0000256" key="1">
    <source>
        <dbReference type="ARBA" id="ARBA00006174"/>
    </source>
</evidence>
<dbReference type="Pfam" id="PF19305">
    <property type="entry name" value="MmgE_PrpD_C"/>
    <property type="match status" value="1"/>
</dbReference>
<dbReference type="InterPro" id="IPR045336">
    <property type="entry name" value="MmgE_PrpD_N"/>
</dbReference>
<dbReference type="GO" id="GO:0016829">
    <property type="term" value="F:lyase activity"/>
    <property type="evidence" value="ECO:0007669"/>
    <property type="project" value="InterPro"/>
</dbReference>
<dbReference type="SUPFAM" id="SSF103378">
    <property type="entry name" value="2-methylcitrate dehydratase PrpD"/>
    <property type="match status" value="1"/>
</dbReference>
<keyword evidence="5" id="KW-1185">Reference proteome</keyword>
<dbReference type="Gene3D" id="3.30.1330.120">
    <property type="entry name" value="2-methylcitrate dehydratase PrpD"/>
    <property type="match status" value="1"/>
</dbReference>
<dbReference type="HOGENOM" id="CLU_026574_1_1_7"/>
<dbReference type="InterPro" id="IPR005656">
    <property type="entry name" value="MmgE_PrpD"/>
</dbReference>
<comment type="similarity">
    <text evidence="1">Belongs to the PrpD family.</text>
</comment>
<dbReference type="Gene3D" id="1.10.4100.10">
    <property type="entry name" value="2-methylcitrate dehydratase PrpD"/>
    <property type="match status" value="1"/>
</dbReference>
<dbReference type="Pfam" id="PF03972">
    <property type="entry name" value="MmgE_PrpD_N"/>
    <property type="match status" value="1"/>
</dbReference>
<evidence type="ECO:0000259" key="2">
    <source>
        <dbReference type="Pfam" id="PF03972"/>
    </source>
</evidence>
<protein>
    <recommendedName>
        <fullName evidence="6">2-methylcitrate dehydratase</fullName>
    </recommendedName>
</protein>
<feature type="domain" description="MmgE/PrpD N-terminal" evidence="2">
    <location>
        <begin position="6"/>
        <end position="248"/>
    </location>
</feature>
<organism evidence="4 5">
    <name type="scientific">Candidatus Entotheonella gemina</name>
    <dbReference type="NCBI Taxonomy" id="1429439"/>
    <lineage>
        <taxon>Bacteria</taxon>
        <taxon>Pseudomonadati</taxon>
        <taxon>Nitrospinota/Tectimicrobiota group</taxon>
        <taxon>Candidatus Tectimicrobiota</taxon>
        <taxon>Candidatus Entotheonellia</taxon>
        <taxon>Candidatus Entotheonellales</taxon>
        <taxon>Candidatus Entotheonellaceae</taxon>
        <taxon>Candidatus Entotheonella</taxon>
    </lineage>
</organism>
<sequence length="458" mass="48832">MATQAQRLAEFAERLKYEDIPADVVARAKLHILDILGIGLAASDLEYARLITETVRSWGGHPQSTVMRYGDKLPMPSAVLANGSFTHGLDFDDTHAESITHASTCIVPPAIAVGEALGADGKAMLTASVIGYEVIARIGAAAPGGFHHHGYHATPICGAFAAGLTAGKLMGLTADALTHTLGVCGSQASGLQAFLDDGSWTKRLHPGWAAHGGVIAAQLASRGFQGPATVLEGRFGVLATHVGPDAFDAERLSRKLGEEWETTRVAFKPYPVCHFSHASMDSALILQREHAFTADDVASGEVLVPEGIVPVVCEPLEDKQTPAATYGALFSLPFCVATNLVHGHARLDNFTEEALQDEAVLALAGKIGYEVEPMPEFPTYFCGGVRLELKNGSRLEHREMINRGHPDNPMEAADVEAKFRDNARRALSDARIDAVIEAVDRLEELPNVAKLAALCVPE</sequence>
<feature type="domain" description="MmgE/PrpD C-terminal" evidence="3">
    <location>
        <begin position="270"/>
        <end position="439"/>
    </location>
</feature>
<dbReference type="PANTHER" id="PTHR16943:SF8">
    <property type="entry name" value="2-METHYLCITRATE DEHYDRATASE"/>
    <property type="match status" value="1"/>
</dbReference>
<dbReference type="InterPro" id="IPR045337">
    <property type="entry name" value="MmgE_PrpD_C"/>
</dbReference>
<dbReference type="AlphaFoldDB" id="W4LYH1"/>
<dbReference type="Proteomes" id="UP000019140">
    <property type="component" value="Unassembled WGS sequence"/>
</dbReference>
<dbReference type="InterPro" id="IPR036148">
    <property type="entry name" value="MmgE/PrpD_sf"/>
</dbReference>
<dbReference type="InterPro" id="IPR042188">
    <property type="entry name" value="MmgE/PrpD_sf_2"/>
</dbReference>
<evidence type="ECO:0008006" key="6">
    <source>
        <dbReference type="Google" id="ProtNLM"/>
    </source>
</evidence>
<accession>W4LYH1</accession>
<dbReference type="InterPro" id="IPR042183">
    <property type="entry name" value="MmgE/PrpD_sf_1"/>
</dbReference>
<gene>
    <name evidence="4" type="ORF">ETSY2_34445</name>
</gene>
<dbReference type="PANTHER" id="PTHR16943">
    <property type="entry name" value="2-METHYLCITRATE DEHYDRATASE-RELATED"/>
    <property type="match status" value="1"/>
</dbReference>
<proteinExistence type="inferred from homology"/>
<name>W4LYH1_9BACT</name>
<dbReference type="EMBL" id="AZHX01001478">
    <property type="protein sequence ID" value="ETX02948.1"/>
    <property type="molecule type" value="Genomic_DNA"/>
</dbReference>